<dbReference type="STRING" id="1642647.PSM36_1201"/>
<dbReference type="AlphaFoldDB" id="A0A1R3T7W5"/>
<keyword evidence="2" id="KW-1185">Reference proteome</keyword>
<reference evidence="1 2" key="1">
    <citation type="submission" date="2016-08" db="EMBL/GenBank/DDBJ databases">
        <authorList>
            <person name="Seilhamer J.J."/>
        </authorList>
    </citation>
    <scope>NUCLEOTIDE SEQUENCE [LARGE SCALE GENOMIC DNA]</scope>
    <source>
        <strain evidence="1">M3/6</strain>
    </source>
</reference>
<organism evidence="1 2">
    <name type="scientific">Proteiniphilum saccharofermentans</name>
    <dbReference type="NCBI Taxonomy" id="1642647"/>
    <lineage>
        <taxon>Bacteria</taxon>
        <taxon>Pseudomonadati</taxon>
        <taxon>Bacteroidota</taxon>
        <taxon>Bacteroidia</taxon>
        <taxon>Bacteroidales</taxon>
        <taxon>Dysgonomonadaceae</taxon>
        <taxon>Proteiniphilum</taxon>
    </lineage>
</organism>
<proteinExistence type="predicted"/>
<dbReference type="KEGG" id="psac:PSM36_1201"/>
<name>A0A1R3T7W5_9BACT</name>
<gene>
    <name evidence="1" type="ORF">PSM36_1201</name>
</gene>
<sequence length="175" mass="20605">MSKPRLKKELQRLTKEQLVEQILDLYEKNKAVKEFYDFYLNPKNETALAEKYKKIIRKEFNVEHPERGGEKFSVAKRAISDFRSLQPSPEALADVMLYLPESACELTYCYGDYSEQFYDSTYNNYKAALAFMQKHGLLEQFKLRAEQCVRWASPCGYGFASEIADLYYEYYNESP</sequence>
<evidence type="ECO:0000313" key="1">
    <source>
        <dbReference type="EMBL" id="SCD20025.1"/>
    </source>
</evidence>
<dbReference type="Proteomes" id="UP000187464">
    <property type="component" value="Chromosome I"/>
</dbReference>
<protein>
    <submittedName>
        <fullName evidence="1">Uncharacterized protein</fullName>
    </submittedName>
</protein>
<accession>A0A1R3T7W5</accession>
<dbReference type="RefSeq" id="WP_076929694.1">
    <property type="nucleotide sequence ID" value="NZ_LT605205.1"/>
</dbReference>
<dbReference type="EMBL" id="LT605205">
    <property type="protein sequence ID" value="SCD20025.1"/>
    <property type="molecule type" value="Genomic_DNA"/>
</dbReference>
<evidence type="ECO:0000313" key="2">
    <source>
        <dbReference type="Proteomes" id="UP000187464"/>
    </source>
</evidence>
<dbReference type="Pfam" id="PF19652">
    <property type="entry name" value="DUF6155"/>
    <property type="match status" value="1"/>
</dbReference>
<dbReference type="InterPro" id="IPR046153">
    <property type="entry name" value="DUF6155"/>
</dbReference>